<name>A0A2M9Y6J9_9LEPT</name>
<evidence type="ECO:0000256" key="9">
    <source>
        <dbReference type="ARBA" id="ARBA00023167"/>
    </source>
</evidence>
<comment type="pathway">
    <text evidence="2 12">One-carbon metabolism; tetrahydrofolate interconversion.</text>
</comment>
<dbReference type="InterPro" id="IPR004620">
    <property type="entry name" value="MTHF_reductase_bac"/>
</dbReference>
<dbReference type="InterPro" id="IPR003171">
    <property type="entry name" value="Mehydrof_redctse-like"/>
</dbReference>
<dbReference type="NCBIfam" id="TIGR00676">
    <property type="entry name" value="fadh2"/>
    <property type="match status" value="1"/>
</dbReference>
<evidence type="ECO:0000256" key="1">
    <source>
        <dbReference type="ARBA" id="ARBA00001974"/>
    </source>
</evidence>
<organism evidence="13 14">
    <name type="scientific">Leptospira brenneri</name>
    <dbReference type="NCBI Taxonomy" id="2023182"/>
    <lineage>
        <taxon>Bacteria</taxon>
        <taxon>Pseudomonadati</taxon>
        <taxon>Spirochaetota</taxon>
        <taxon>Spirochaetia</taxon>
        <taxon>Leptospirales</taxon>
        <taxon>Leptospiraceae</taxon>
        <taxon>Leptospira</taxon>
    </lineage>
</organism>
<dbReference type="GO" id="GO:0009086">
    <property type="term" value="P:methionine biosynthetic process"/>
    <property type="evidence" value="ECO:0007669"/>
    <property type="project" value="UniProtKB-KW"/>
</dbReference>
<comment type="catalytic activity">
    <reaction evidence="11">
        <text>(6S)-5-methyl-5,6,7,8-tetrahydrofolate + NAD(+) = (6R)-5,10-methylene-5,6,7,8-tetrahydrofolate + NADH + H(+)</text>
        <dbReference type="Rhea" id="RHEA:19821"/>
        <dbReference type="ChEBI" id="CHEBI:15378"/>
        <dbReference type="ChEBI" id="CHEBI:15636"/>
        <dbReference type="ChEBI" id="CHEBI:18608"/>
        <dbReference type="ChEBI" id="CHEBI:57540"/>
        <dbReference type="ChEBI" id="CHEBI:57945"/>
        <dbReference type="EC" id="1.5.1.54"/>
    </reaction>
    <physiologicalReaction direction="right-to-left" evidence="11">
        <dbReference type="Rhea" id="RHEA:19823"/>
    </physiologicalReaction>
</comment>
<comment type="pathway">
    <text evidence="10">Amino-acid biosynthesis; L-methionine biosynthesis via de novo pathway.</text>
</comment>
<evidence type="ECO:0000256" key="12">
    <source>
        <dbReference type="RuleBase" id="RU003862"/>
    </source>
</evidence>
<evidence type="ECO:0000256" key="3">
    <source>
        <dbReference type="ARBA" id="ARBA00006743"/>
    </source>
</evidence>
<dbReference type="AlphaFoldDB" id="A0A2M9Y6J9"/>
<evidence type="ECO:0000256" key="8">
    <source>
        <dbReference type="ARBA" id="ARBA00023027"/>
    </source>
</evidence>
<evidence type="ECO:0000256" key="4">
    <source>
        <dbReference type="ARBA" id="ARBA00022605"/>
    </source>
</evidence>
<comment type="cofactor">
    <cofactor evidence="1 12">
        <name>FAD</name>
        <dbReference type="ChEBI" id="CHEBI:57692"/>
    </cofactor>
</comment>
<dbReference type="EC" id="1.5.1.54" evidence="12"/>
<evidence type="ECO:0000256" key="2">
    <source>
        <dbReference type="ARBA" id="ARBA00004777"/>
    </source>
</evidence>
<evidence type="ECO:0000256" key="10">
    <source>
        <dbReference type="ARBA" id="ARBA00034478"/>
    </source>
</evidence>
<dbReference type="CDD" id="cd00537">
    <property type="entry name" value="MTHFR"/>
    <property type="match status" value="1"/>
</dbReference>
<keyword evidence="9" id="KW-0486">Methionine biosynthesis</keyword>
<dbReference type="GO" id="GO:0106312">
    <property type="term" value="F:methylenetetrahydrofolate reductase (NADH) activity"/>
    <property type="evidence" value="ECO:0007669"/>
    <property type="project" value="UniProtKB-EC"/>
</dbReference>
<dbReference type="GO" id="GO:0071949">
    <property type="term" value="F:FAD binding"/>
    <property type="evidence" value="ECO:0007669"/>
    <property type="project" value="TreeGrafter"/>
</dbReference>
<dbReference type="Pfam" id="PF02219">
    <property type="entry name" value="MTHFR"/>
    <property type="match status" value="1"/>
</dbReference>
<keyword evidence="6 12" id="KW-0274">FAD</keyword>
<dbReference type="Proteomes" id="UP000297891">
    <property type="component" value="Unassembled WGS sequence"/>
</dbReference>
<proteinExistence type="inferred from homology"/>
<dbReference type="GO" id="GO:0005829">
    <property type="term" value="C:cytosol"/>
    <property type="evidence" value="ECO:0007669"/>
    <property type="project" value="InterPro"/>
</dbReference>
<comment type="similarity">
    <text evidence="3 12">Belongs to the methylenetetrahydrofolate reductase family.</text>
</comment>
<dbReference type="UniPathway" id="UPA00193"/>
<gene>
    <name evidence="13" type="primary">metF</name>
    <name evidence="13" type="ORF">EHQ30_04900</name>
</gene>
<evidence type="ECO:0000256" key="6">
    <source>
        <dbReference type="ARBA" id="ARBA00022827"/>
    </source>
</evidence>
<dbReference type="SUPFAM" id="SSF51730">
    <property type="entry name" value="FAD-linked oxidoreductase"/>
    <property type="match status" value="1"/>
</dbReference>
<dbReference type="PANTHER" id="PTHR45754">
    <property type="entry name" value="METHYLENETETRAHYDROFOLATE REDUCTASE"/>
    <property type="match status" value="1"/>
</dbReference>
<dbReference type="PANTHER" id="PTHR45754:SF3">
    <property type="entry name" value="METHYLENETETRAHYDROFOLATE REDUCTASE (NADPH)"/>
    <property type="match status" value="1"/>
</dbReference>
<evidence type="ECO:0000313" key="13">
    <source>
        <dbReference type="EMBL" id="TGK95969.1"/>
    </source>
</evidence>
<dbReference type="InterPro" id="IPR029041">
    <property type="entry name" value="FAD-linked_oxidoreductase-like"/>
</dbReference>
<keyword evidence="4" id="KW-0028">Amino-acid biosynthesis</keyword>
<accession>A0A2M9Y6J9</accession>
<evidence type="ECO:0000313" key="14">
    <source>
        <dbReference type="Proteomes" id="UP000297891"/>
    </source>
</evidence>
<keyword evidence="7 12" id="KW-0560">Oxidoreductase</keyword>
<dbReference type="GO" id="GO:0035999">
    <property type="term" value="P:tetrahydrofolate interconversion"/>
    <property type="evidence" value="ECO:0007669"/>
    <property type="project" value="UniProtKB-UniPathway"/>
</dbReference>
<dbReference type="Gene3D" id="3.20.20.220">
    <property type="match status" value="1"/>
</dbReference>
<dbReference type="RefSeq" id="WP_100789076.1">
    <property type="nucleotide sequence ID" value="NZ_NPDQ01000001.1"/>
</dbReference>
<sequence>MHISQILGKKQTTISFEFFPPKNQEASEDLFRNIQELSQMNPAYVSVTYGAGGSTRDLTHDLVVKLQEKTGLTIISHLTCVGSTKDEIKEILKRYQKSGIHNIMALRGDPPKGQTEFQQTENGFAFAGELVGFIKKEFPEMGIGVAGFPEGHPSTPNRLKEIDHLKWKIDQGADYICTQMFFNNHYFYDFVERCEIAGIKVPIIAGIMPVTSRKGMARMAELSLGTSFPAKLLKSLSRAEDDTYAENVGIHWATEQVRDLLDHKIAGIHMYTLNKSKATRKIYESLGVRNFDSIG</sequence>
<keyword evidence="14" id="KW-1185">Reference proteome</keyword>
<dbReference type="EMBL" id="RQFP01000001">
    <property type="protein sequence ID" value="TGK95969.1"/>
    <property type="molecule type" value="Genomic_DNA"/>
</dbReference>
<reference evidence="13" key="1">
    <citation type="journal article" date="2019" name="PLoS Negl. Trop. Dis.">
        <title>Revisiting the worldwide diversity of Leptospira species in the environment.</title>
        <authorList>
            <person name="Vincent A.T."/>
            <person name="Schiettekatte O."/>
            <person name="Bourhy P."/>
            <person name="Veyrier F.J."/>
            <person name="Picardeau M."/>
        </authorList>
    </citation>
    <scope>NUCLEOTIDE SEQUENCE [LARGE SCALE GENOMIC DNA]</scope>
    <source>
        <strain evidence="13">201800277</strain>
    </source>
</reference>
<evidence type="ECO:0000256" key="11">
    <source>
        <dbReference type="ARBA" id="ARBA00048628"/>
    </source>
</evidence>
<comment type="caution">
    <text evidence="13">The sequence shown here is derived from an EMBL/GenBank/DDBJ whole genome shotgun (WGS) entry which is preliminary data.</text>
</comment>
<keyword evidence="8" id="KW-0520">NAD</keyword>
<protein>
    <recommendedName>
        <fullName evidence="12">Methylenetetrahydrofolate reductase</fullName>
        <ecNumber evidence="12">1.5.1.54</ecNumber>
    </recommendedName>
</protein>
<evidence type="ECO:0000256" key="7">
    <source>
        <dbReference type="ARBA" id="ARBA00023002"/>
    </source>
</evidence>
<dbReference type="OrthoDB" id="9812555at2"/>
<keyword evidence="5 12" id="KW-0285">Flavoprotein</keyword>
<evidence type="ECO:0000256" key="5">
    <source>
        <dbReference type="ARBA" id="ARBA00022630"/>
    </source>
</evidence>